<sequence>MMAMTEQLPPGLALAWGITPGPGKRGPKPAHSVARIVGAAVQLADAGGFAAVSMPKIARHLGITANALYRYINSKDELLVLMAEAGWGPPPDMSSQAWRSACTTWVQAAIERFRVHPWLLDLPVRGAPVTPNLLRWLEVLLESLVGTGLRNQDMLGCAQLLDGYARSTALLVRGLTESTAAPLQSVLDFLQPRLQGFPRVATLMASGEYRDEEDPAPDLKDDVEFGLGRILDGIHALILRRPETQEPPVE</sequence>
<protein>
    <submittedName>
        <fullName evidence="6">TetR family transcriptional regulator</fullName>
    </submittedName>
</protein>
<dbReference type="Gene3D" id="1.10.357.10">
    <property type="entry name" value="Tetracycline Repressor, domain 2"/>
    <property type="match status" value="1"/>
</dbReference>
<feature type="DNA-binding region" description="H-T-H motif" evidence="4">
    <location>
        <begin position="53"/>
        <end position="72"/>
    </location>
</feature>
<dbReference type="Pfam" id="PF02909">
    <property type="entry name" value="TetR_C_1"/>
    <property type="match status" value="1"/>
</dbReference>
<evidence type="ECO:0000256" key="4">
    <source>
        <dbReference type="PROSITE-ProRule" id="PRU00335"/>
    </source>
</evidence>
<dbReference type="Proteomes" id="UP000063699">
    <property type="component" value="Chromosome"/>
</dbReference>
<evidence type="ECO:0000313" key="6">
    <source>
        <dbReference type="EMBL" id="ALG12101.1"/>
    </source>
</evidence>
<keyword evidence="1" id="KW-0805">Transcription regulation</keyword>
<dbReference type="EMBL" id="CP012752">
    <property type="protein sequence ID" value="ALG12101.1"/>
    <property type="molecule type" value="Genomic_DNA"/>
</dbReference>
<reference evidence="6 7" key="1">
    <citation type="submission" date="2015-07" db="EMBL/GenBank/DDBJ databases">
        <title>Genome sequencing of Kibdelosporangium phytohabitans.</title>
        <authorList>
            <person name="Qin S."/>
            <person name="Xing K."/>
        </authorList>
    </citation>
    <scope>NUCLEOTIDE SEQUENCE [LARGE SCALE GENOMIC DNA]</scope>
    <source>
        <strain evidence="6 7">KLBMP1111</strain>
    </source>
</reference>
<dbReference type="InterPro" id="IPR050109">
    <property type="entry name" value="HTH-type_TetR-like_transc_reg"/>
</dbReference>
<proteinExistence type="predicted"/>
<evidence type="ECO:0000313" key="7">
    <source>
        <dbReference type="Proteomes" id="UP000063699"/>
    </source>
</evidence>
<dbReference type="PROSITE" id="PS50977">
    <property type="entry name" value="HTH_TETR_2"/>
    <property type="match status" value="1"/>
</dbReference>
<keyword evidence="3" id="KW-0804">Transcription</keyword>
<dbReference type="InterPro" id="IPR001647">
    <property type="entry name" value="HTH_TetR"/>
</dbReference>
<evidence type="ECO:0000256" key="2">
    <source>
        <dbReference type="ARBA" id="ARBA00023125"/>
    </source>
</evidence>
<dbReference type="AlphaFoldDB" id="A0A0N9I2V9"/>
<dbReference type="KEGG" id="kphy:AOZ06_39220"/>
<dbReference type="PRINTS" id="PR00455">
    <property type="entry name" value="HTHTETR"/>
</dbReference>
<name>A0A0N9I2V9_9PSEU</name>
<keyword evidence="2 4" id="KW-0238">DNA-binding</keyword>
<dbReference type="PANTHER" id="PTHR30055">
    <property type="entry name" value="HTH-TYPE TRANSCRIPTIONAL REGULATOR RUTR"/>
    <property type="match status" value="1"/>
</dbReference>
<dbReference type="PANTHER" id="PTHR30055:SF151">
    <property type="entry name" value="TRANSCRIPTIONAL REGULATORY PROTEIN"/>
    <property type="match status" value="1"/>
</dbReference>
<dbReference type="GO" id="GO:0045892">
    <property type="term" value="P:negative regulation of DNA-templated transcription"/>
    <property type="evidence" value="ECO:0007669"/>
    <property type="project" value="InterPro"/>
</dbReference>
<dbReference type="InterPro" id="IPR036271">
    <property type="entry name" value="Tet_transcr_reg_TetR-rel_C_sf"/>
</dbReference>
<evidence type="ECO:0000259" key="5">
    <source>
        <dbReference type="PROSITE" id="PS50977"/>
    </source>
</evidence>
<dbReference type="Gene3D" id="1.10.10.60">
    <property type="entry name" value="Homeodomain-like"/>
    <property type="match status" value="1"/>
</dbReference>
<keyword evidence="7" id="KW-1185">Reference proteome</keyword>
<organism evidence="6 7">
    <name type="scientific">Kibdelosporangium phytohabitans</name>
    <dbReference type="NCBI Taxonomy" id="860235"/>
    <lineage>
        <taxon>Bacteria</taxon>
        <taxon>Bacillati</taxon>
        <taxon>Actinomycetota</taxon>
        <taxon>Actinomycetes</taxon>
        <taxon>Pseudonocardiales</taxon>
        <taxon>Pseudonocardiaceae</taxon>
        <taxon>Kibdelosporangium</taxon>
    </lineage>
</organism>
<dbReference type="STRING" id="860235.AOZ06_39220"/>
<feature type="domain" description="HTH tetR-type" evidence="5">
    <location>
        <begin position="30"/>
        <end position="90"/>
    </location>
</feature>
<dbReference type="InterPro" id="IPR004111">
    <property type="entry name" value="Repressor_TetR_C"/>
</dbReference>
<dbReference type="GO" id="GO:0003700">
    <property type="term" value="F:DNA-binding transcription factor activity"/>
    <property type="evidence" value="ECO:0007669"/>
    <property type="project" value="TreeGrafter"/>
</dbReference>
<evidence type="ECO:0000256" key="3">
    <source>
        <dbReference type="ARBA" id="ARBA00023163"/>
    </source>
</evidence>
<dbReference type="OrthoDB" id="2570341at2"/>
<dbReference type="InterPro" id="IPR009057">
    <property type="entry name" value="Homeodomain-like_sf"/>
</dbReference>
<dbReference type="GO" id="GO:0000976">
    <property type="term" value="F:transcription cis-regulatory region binding"/>
    <property type="evidence" value="ECO:0007669"/>
    <property type="project" value="TreeGrafter"/>
</dbReference>
<accession>A0A0N9I2V9</accession>
<dbReference type="Pfam" id="PF00440">
    <property type="entry name" value="TetR_N"/>
    <property type="match status" value="1"/>
</dbReference>
<evidence type="ECO:0000256" key="1">
    <source>
        <dbReference type="ARBA" id="ARBA00023015"/>
    </source>
</evidence>
<dbReference type="SUPFAM" id="SSF48498">
    <property type="entry name" value="Tetracyclin repressor-like, C-terminal domain"/>
    <property type="match status" value="1"/>
</dbReference>
<dbReference type="SUPFAM" id="SSF46689">
    <property type="entry name" value="Homeodomain-like"/>
    <property type="match status" value="1"/>
</dbReference>
<gene>
    <name evidence="6" type="ORF">AOZ06_39220</name>
</gene>